<dbReference type="EMBL" id="LNQE01001509">
    <property type="protein sequence ID" value="KUG16204.1"/>
    <property type="molecule type" value="Genomic_DNA"/>
</dbReference>
<evidence type="ECO:0000313" key="2">
    <source>
        <dbReference type="EMBL" id="KUG16204.1"/>
    </source>
</evidence>
<accession>A0A0W8F5S5</accession>
<dbReference type="AlphaFoldDB" id="A0A0W8F5S5"/>
<evidence type="ECO:0000256" key="1">
    <source>
        <dbReference type="SAM" id="Phobius"/>
    </source>
</evidence>
<keyword evidence="1" id="KW-1133">Transmembrane helix</keyword>
<keyword evidence="1" id="KW-0472">Membrane</keyword>
<feature type="transmembrane region" description="Helical" evidence="1">
    <location>
        <begin position="41"/>
        <end position="62"/>
    </location>
</feature>
<keyword evidence="1" id="KW-0812">Transmembrane</keyword>
<organism evidence="2">
    <name type="scientific">hydrocarbon metagenome</name>
    <dbReference type="NCBI Taxonomy" id="938273"/>
    <lineage>
        <taxon>unclassified sequences</taxon>
        <taxon>metagenomes</taxon>
        <taxon>ecological metagenomes</taxon>
    </lineage>
</organism>
<comment type="caution">
    <text evidence="2">The sequence shown here is derived from an EMBL/GenBank/DDBJ whole genome shotgun (WGS) entry which is preliminary data.</text>
</comment>
<gene>
    <name evidence="2" type="ORF">ASZ90_014126</name>
</gene>
<evidence type="ECO:0008006" key="3">
    <source>
        <dbReference type="Google" id="ProtNLM"/>
    </source>
</evidence>
<sequence>MKYDAQILKRWLGMALFILSFAFYGFLLLVPLTPFSAEGKIAFSAAVVVLAEGSFWLSVLILGREAIAKYRKVDWRSRLSGLLKKV</sequence>
<dbReference type="InterPro" id="IPR047961">
    <property type="entry name" value="Transp_suffix-like"/>
</dbReference>
<dbReference type="NCBIfam" id="NF033684">
    <property type="entry name" value="suffix_2_RND"/>
    <property type="match status" value="1"/>
</dbReference>
<proteinExistence type="predicted"/>
<protein>
    <recommendedName>
        <fullName evidence="3">Transporter suffix domain-containing protein</fullName>
    </recommendedName>
</protein>
<name>A0A0W8F5S5_9ZZZZ</name>
<reference evidence="2" key="1">
    <citation type="journal article" date="2015" name="Proc. Natl. Acad. Sci. U.S.A.">
        <title>Networks of energetic and metabolic interactions define dynamics in microbial communities.</title>
        <authorList>
            <person name="Embree M."/>
            <person name="Liu J.K."/>
            <person name="Al-Bassam M.M."/>
            <person name="Zengler K."/>
        </authorList>
    </citation>
    <scope>NUCLEOTIDE SEQUENCE</scope>
</reference>
<feature type="transmembrane region" description="Helical" evidence="1">
    <location>
        <begin position="12"/>
        <end position="35"/>
    </location>
</feature>